<keyword evidence="2" id="KW-1185">Reference proteome</keyword>
<sequence>MKSLKPYLFLIALFFSLSIYAQEHKFKRFQQYCLCESELYQEIEQDSILNINITGDNVLTIDVVSYSTCYTPHFGAVKFLNDTLALRYGHEKFDPPSGFQVIGHVDNPSGIVEILDCGSNFLFGFTIAGITEIPNAILLNGKRIR</sequence>
<gene>
    <name evidence="1" type="ORF">QQ020_12810</name>
</gene>
<dbReference type="RefSeq" id="WP_346758256.1">
    <property type="nucleotide sequence ID" value="NZ_JAUJEB010000001.1"/>
</dbReference>
<evidence type="ECO:0000313" key="2">
    <source>
        <dbReference type="Proteomes" id="UP001172083"/>
    </source>
</evidence>
<reference evidence="1" key="1">
    <citation type="submission" date="2023-06" db="EMBL/GenBank/DDBJ databases">
        <title>Genomic of Agaribacillus aureum.</title>
        <authorList>
            <person name="Wang G."/>
        </authorList>
    </citation>
    <scope>NUCLEOTIDE SEQUENCE</scope>
    <source>
        <strain evidence="1">BMA12</strain>
    </source>
</reference>
<organism evidence="1 2">
    <name type="scientific">Agaribacillus aureus</name>
    <dbReference type="NCBI Taxonomy" id="3051825"/>
    <lineage>
        <taxon>Bacteria</taxon>
        <taxon>Pseudomonadati</taxon>
        <taxon>Bacteroidota</taxon>
        <taxon>Cytophagia</taxon>
        <taxon>Cytophagales</taxon>
        <taxon>Splendidivirgaceae</taxon>
        <taxon>Agaribacillus</taxon>
    </lineage>
</organism>
<dbReference type="Proteomes" id="UP001172083">
    <property type="component" value="Unassembled WGS sequence"/>
</dbReference>
<protein>
    <submittedName>
        <fullName evidence="1">Uncharacterized protein</fullName>
    </submittedName>
</protein>
<evidence type="ECO:0000313" key="1">
    <source>
        <dbReference type="EMBL" id="MDN5212939.1"/>
    </source>
</evidence>
<dbReference type="EMBL" id="JAUJEB010000001">
    <property type="protein sequence ID" value="MDN5212939.1"/>
    <property type="molecule type" value="Genomic_DNA"/>
</dbReference>
<comment type="caution">
    <text evidence="1">The sequence shown here is derived from an EMBL/GenBank/DDBJ whole genome shotgun (WGS) entry which is preliminary data.</text>
</comment>
<accession>A0ABT8L5E5</accession>
<proteinExistence type="predicted"/>
<name>A0ABT8L5E5_9BACT</name>